<dbReference type="Pfam" id="PF00106">
    <property type="entry name" value="adh_short"/>
    <property type="match status" value="1"/>
</dbReference>
<feature type="compositionally biased region" description="Basic and acidic residues" evidence="5">
    <location>
        <begin position="239"/>
        <end position="252"/>
    </location>
</feature>
<feature type="compositionally biased region" description="Basic and acidic residues" evidence="5">
    <location>
        <begin position="302"/>
        <end position="311"/>
    </location>
</feature>
<feature type="compositionally biased region" description="Basic and acidic residues" evidence="5">
    <location>
        <begin position="275"/>
        <end position="284"/>
    </location>
</feature>
<accession>A0A5M3WXA7</accession>
<protein>
    <recommendedName>
        <fullName evidence="8">Short-chain dehydrogenase</fullName>
    </recommendedName>
</protein>
<dbReference type="Gene3D" id="3.40.50.720">
    <property type="entry name" value="NAD(P)-binding Rossmann-like Domain"/>
    <property type="match status" value="1"/>
</dbReference>
<evidence type="ECO:0000313" key="7">
    <source>
        <dbReference type="Proteomes" id="UP000331127"/>
    </source>
</evidence>
<evidence type="ECO:0000256" key="5">
    <source>
        <dbReference type="SAM" id="MobiDB-lite"/>
    </source>
</evidence>
<keyword evidence="7" id="KW-1185">Reference proteome</keyword>
<evidence type="ECO:0000256" key="1">
    <source>
        <dbReference type="ARBA" id="ARBA00006484"/>
    </source>
</evidence>
<dbReference type="Proteomes" id="UP000331127">
    <property type="component" value="Unassembled WGS sequence"/>
</dbReference>
<evidence type="ECO:0000256" key="4">
    <source>
        <dbReference type="RuleBase" id="RU000363"/>
    </source>
</evidence>
<keyword evidence="3" id="KW-0560">Oxidoreductase</keyword>
<dbReference type="InterPro" id="IPR002347">
    <property type="entry name" value="SDR_fam"/>
</dbReference>
<evidence type="ECO:0000313" key="6">
    <source>
        <dbReference type="EMBL" id="GES14107.1"/>
    </source>
</evidence>
<dbReference type="GO" id="GO:0016491">
    <property type="term" value="F:oxidoreductase activity"/>
    <property type="evidence" value="ECO:0007669"/>
    <property type="project" value="UniProtKB-KW"/>
</dbReference>
<evidence type="ECO:0000256" key="2">
    <source>
        <dbReference type="ARBA" id="ARBA00022857"/>
    </source>
</evidence>
<comment type="similarity">
    <text evidence="1 4">Belongs to the short-chain dehydrogenases/reductases (SDR) family.</text>
</comment>
<dbReference type="PRINTS" id="PR00081">
    <property type="entry name" value="GDHRDH"/>
</dbReference>
<comment type="caution">
    <text evidence="6">The sequence shown here is derived from an EMBL/GenBank/DDBJ whole genome shotgun (WGS) entry which is preliminary data.</text>
</comment>
<keyword evidence="2" id="KW-0521">NADP</keyword>
<reference evidence="6 7" key="1">
    <citation type="submission" date="2019-10" db="EMBL/GenBank/DDBJ databases">
        <title>Whole genome shotgun sequence of Acrocarpospora macrocephala NBRC 16266.</title>
        <authorList>
            <person name="Ichikawa N."/>
            <person name="Kimura A."/>
            <person name="Kitahashi Y."/>
            <person name="Komaki H."/>
            <person name="Oguchi A."/>
        </authorList>
    </citation>
    <scope>NUCLEOTIDE SEQUENCE [LARGE SCALE GENOMIC DNA]</scope>
    <source>
        <strain evidence="6 7">NBRC 16266</strain>
    </source>
</reference>
<dbReference type="PRINTS" id="PR00080">
    <property type="entry name" value="SDRFAMILY"/>
</dbReference>
<dbReference type="EMBL" id="BLAE01000054">
    <property type="protein sequence ID" value="GES14107.1"/>
    <property type="molecule type" value="Genomic_DNA"/>
</dbReference>
<dbReference type="PANTHER" id="PTHR43490">
    <property type="entry name" value="(+)-NEOMENTHOL DEHYDROGENASE"/>
    <property type="match status" value="1"/>
</dbReference>
<gene>
    <name evidence="6" type="ORF">Amac_077040</name>
</gene>
<feature type="region of interest" description="Disordered" evidence="5">
    <location>
        <begin position="273"/>
        <end position="311"/>
    </location>
</feature>
<dbReference type="AlphaFoldDB" id="A0A5M3WXA7"/>
<evidence type="ECO:0000256" key="3">
    <source>
        <dbReference type="ARBA" id="ARBA00023002"/>
    </source>
</evidence>
<organism evidence="6 7">
    <name type="scientific">Acrocarpospora macrocephala</name>
    <dbReference type="NCBI Taxonomy" id="150177"/>
    <lineage>
        <taxon>Bacteria</taxon>
        <taxon>Bacillati</taxon>
        <taxon>Actinomycetota</taxon>
        <taxon>Actinomycetes</taxon>
        <taxon>Streptosporangiales</taxon>
        <taxon>Streptosporangiaceae</taxon>
        <taxon>Acrocarpospora</taxon>
    </lineage>
</organism>
<dbReference type="PANTHER" id="PTHR43490:SF99">
    <property type="entry name" value="SHORT-CHAIN DEHYDROGENASE_REDUCTASE"/>
    <property type="match status" value="1"/>
</dbReference>
<dbReference type="InterPro" id="IPR036291">
    <property type="entry name" value="NAD(P)-bd_dom_sf"/>
</dbReference>
<dbReference type="SUPFAM" id="SSF51735">
    <property type="entry name" value="NAD(P)-binding Rossmann-fold domains"/>
    <property type="match status" value="1"/>
</dbReference>
<name>A0A5M3WXA7_9ACTN</name>
<proteinExistence type="inferred from homology"/>
<sequence length="311" mass="33221">MTTTLVTGANRGLGLETARRLVQAGHEVFLGARDARRGEAAARRAGGRPLLLDVTSDDSVRAAADRVRVAAGHLDVLVNNAGVIGSIESAGEITAADMQACFDTNVFGVVRVTRAFLPLLQRSPAPVVVNVSSGLGSLAVAADPDAYTEVVPVWVPALVYSASKAALNMVTAQYAHAYPAMRINAVDPGHTATDFNGHSGAQTVAEGAEIIVRMAMIDKEGPTGGYFAATGRFPGSPMQRKESRDEQAPGRDRVRCRVRAFLSRLHPVQPGRAALPREWRRGRDGLSPVPAPARRRSRWRAPLRDAQARPR</sequence>
<evidence type="ECO:0008006" key="8">
    <source>
        <dbReference type="Google" id="ProtNLM"/>
    </source>
</evidence>
<feature type="region of interest" description="Disordered" evidence="5">
    <location>
        <begin position="230"/>
        <end position="252"/>
    </location>
</feature>